<protein>
    <submittedName>
        <fullName evidence="1">Uncharacterized protein</fullName>
    </submittedName>
</protein>
<evidence type="ECO:0000313" key="1">
    <source>
        <dbReference type="EMBL" id="JAH84861.1"/>
    </source>
</evidence>
<accession>A0A0E9W3J8</accession>
<dbReference type="EMBL" id="GBXM01023716">
    <property type="protein sequence ID" value="JAH84861.1"/>
    <property type="molecule type" value="Transcribed_RNA"/>
</dbReference>
<sequence>MVDGKLVTFCSVLKVLGFEYETKVQSAFNIMVCVLPFHRNCCFCVESPYFQL</sequence>
<reference evidence="1" key="1">
    <citation type="submission" date="2014-11" db="EMBL/GenBank/DDBJ databases">
        <authorList>
            <person name="Amaro Gonzalez C."/>
        </authorList>
    </citation>
    <scope>NUCLEOTIDE SEQUENCE</scope>
</reference>
<name>A0A0E9W3J8_ANGAN</name>
<reference evidence="1" key="2">
    <citation type="journal article" date="2015" name="Fish Shellfish Immunol.">
        <title>Early steps in the European eel (Anguilla anguilla)-Vibrio vulnificus interaction in the gills: Role of the RtxA13 toxin.</title>
        <authorList>
            <person name="Callol A."/>
            <person name="Pajuelo D."/>
            <person name="Ebbesson L."/>
            <person name="Teles M."/>
            <person name="MacKenzie S."/>
            <person name="Amaro C."/>
        </authorList>
    </citation>
    <scope>NUCLEOTIDE SEQUENCE</scope>
</reference>
<dbReference type="AlphaFoldDB" id="A0A0E9W3J8"/>
<proteinExistence type="predicted"/>
<organism evidence="1">
    <name type="scientific">Anguilla anguilla</name>
    <name type="common">European freshwater eel</name>
    <name type="synonym">Muraena anguilla</name>
    <dbReference type="NCBI Taxonomy" id="7936"/>
    <lineage>
        <taxon>Eukaryota</taxon>
        <taxon>Metazoa</taxon>
        <taxon>Chordata</taxon>
        <taxon>Craniata</taxon>
        <taxon>Vertebrata</taxon>
        <taxon>Euteleostomi</taxon>
        <taxon>Actinopterygii</taxon>
        <taxon>Neopterygii</taxon>
        <taxon>Teleostei</taxon>
        <taxon>Anguilliformes</taxon>
        <taxon>Anguillidae</taxon>
        <taxon>Anguilla</taxon>
    </lineage>
</organism>